<reference evidence="1 2" key="1">
    <citation type="submission" date="2016-11" db="EMBL/GenBank/DDBJ databases">
        <title>Complete Genome Sequence of Bradyrhizobium sp. strain J5, an isolated from soybean nodule in Hokkaido.</title>
        <authorList>
            <person name="Kanehara K."/>
        </authorList>
    </citation>
    <scope>NUCLEOTIDE SEQUENCE [LARGE SCALE GENOMIC DNA]</scope>
    <source>
        <strain evidence="1 2">J5</strain>
    </source>
</reference>
<dbReference type="PANTHER" id="PTHR43422">
    <property type="entry name" value="THIAMINE THIAZOLE SYNTHASE"/>
    <property type="match status" value="1"/>
</dbReference>
<accession>A0A1L3F435</accession>
<dbReference type="Gene3D" id="3.50.50.60">
    <property type="entry name" value="FAD/NAD(P)-binding domain"/>
    <property type="match status" value="1"/>
</dbReference>
<sequence length="447" mass="48443">MSRHFGQRAVVIGAGIGGLSAAGALSSAFQEVVILERDVLPASIMSRAGVPQDRHPHLLLAGGLQALDSLFPGFAQDLGAAGAVPVNVFKDVQYERPDVGALPRRDCGTSLLCGSRPLIEHTLRRKVTAIANVKVQSQSRVTEIVPAATRPMVKFENDAGVGAAIEADLVVDASGRGAPTLGLLDVLGWERPQETVVGVDISYTTAVLRPGRTSFDWQNLVTLPDPATSATAGLIIPLEGGRWFTSISHHGATNRPGTWEDYLAAARQLKTPAIYNAVYKLLPPGGLRHFVFDASRWRHFERLKRLPRGILPVADSLCRFNPVYGQGMTVAAREAKLLREILDRVAGEADPIEALQAGFMSEVGALLQAPWNMGVNADFAYPTTRGQRPERYEESRQFEAALFRAVVADPVVQRAFSDVVQLMEPFDLINSPDIRQRIEAHSLAQNA</sequence>
<evidence type="ECO:0000313" key="1">
    <source>
        <dbReference type="EMBL" id="APG08071.1"/>
    </source>
</evidence>
<dbReference type="EMBL" id="CP017637">
    <property type="protein sequence ID" value="APG08071.1"/>
    <property type="molecule type" value="Genomic_DNA"/>
</dbReference>
<gene>
    <name evidence="1" type="ORF">BKD09_06970</name>
</gene>
<protein>
    <recommendedName>
        <fullName evidence="3">Squalene monooxygenase</fullName>
    </recommendedName>
</protein>
<proteinExistence type="predicted"/>
<dbReference type="OrthoDB" id="9790035at2"/>
<name>A0A1L3F435_BRAJP</name>
<dbReference type="InterPro" id="IPR036188">
    <property type="entry name" value="FAD/NAD-bd_sf"/>
</dbReference>
<dbReference type="AlphaFoldDB" id="A0A1L3F435"/>
<evidence type="ECO:0000313" key="2">
    <source>
        <dbReference type="Proteomes" id="UP000181962"/>
    </source>
</evidence>
<dbReference type="SUPFAM" id="SSF51905">
    <property type="entry name" value="FAD/NAD(P)-binding domain"/>
    <property type="match status" value="1"/>
</dbReference>
<evidence type="ECO:0008006" key="3">
    <source>
        <dbReference type="Google" id="ProtNLM"/>
    </source>
</evidence>
<dbReference type="PANTHER" id="PTHR43422:SF3">
    <property type="entry name" value="THIAMINE THIAZOLE SYNTHASE"/>
    <property type="match status" value="1"/>
</dbReference>
<organism evidence="1 2">
    <name type="scientific">Bradyrhizobium japonicum</name>
    <dbReference type="NCBI Taxonomy" id="375"/>
    <lineage>
        <taxon>Bacteria</taxon>
        <taxon>Pseudomonadati</taxon>
        <taxon>Pseudomonadota</taxon>
        <taxon>Alphaproteobacteria</taxon>
        <taxon>Hyphomicrobiales</taxon>
        <taxon>Nitrobacteraceae</taxon>
        <taxon>Bradyrhizobium</taxon>
    </lineage>
</organism>
<dbReference type="Proteomes" id="UP000181962">
    <property type="component" value="Chromosome"/>
</dbReference>